<sequence length="271" mass="29564">MNLRPIEALTLSGLDTSAPTSTGPIFEWVDPATLLVNEAYQRDLSERSVKLIRRIVTGWDWTKFKPPVCSLGDHGLEVIDGQHTAIAAASHRHVPQIPVMIVETATVQDRASAFIGQNTDRLGITKMQLHRAAVSAGDEDALTIDQVCARAGVRLLMAKPGTWAVGDTVAVGAISGLIERRHAQGARRVLELLVAAEEAPITQNGIKAVEMIMFEPDYAEADTEQLAETILSLGDMADTEAATYALSHRLPLWKALGIVWFRKCRKIRRAA</sequence>
<dbReference type="KEGG" id="bvc:CEP68_06160"/>
<reference evidence="2" key="1">
    <citation type="submission" date="2017-06" db="EMBL/GenBank/DDBJ databases">
        <title>FDA dAtabase for Regulatory Grade micrObial Sequences (FDA-ARGOS): Supporting development and validation of Infectious Disease Dx tests.</title>
        <authorList>
            <person name="Minogue T."/>
            <person name="Wolcott M."/>
            <person name="Wasieloski L."/>
            <person name="Aguilar W."/>
            <person name="Moore D."/>
            <person name="Tallon L."/>
            <person name="Sadzewicz L."/>
            <person name="Sengamalay N."/>
            <person name="Ott S."/>
            <person name="Godinez A."/>
            <person name="Nagaraj S."/>
            <person name="Nadendla S."/>
            <person name="Geyer C."/>
            <person name="Sichtig H."/>
        </authorList>
    </citation>
    <scope>NUCLEOTIDE SEQUENCE [LARGE SCALE GENOMIC DNA]</scope>
    <source>
        <strain evidence="2">FDAARGOS_289</strain>
    </source>
</reference>
<dbReference type="EMBL" id="CP022048">
    <property type="protein sequence ID" value="ASE41120.1"/>
    <property type="molecule type" value="Genomic_DNA"/>
</dbReference>
<proteinExistence type="predicted"/>
<name>A0A1Z3UD59_BREVE</name>
<accession>A0A1Z3UD59</accession>
<protein>
    <recommendedName>
        <fullName evidence="3">ParB/Sulfiredoxin domain-containing protein</fullName>
    </recommendedName>
</protein>
<evidence type="ECO:0000313" key="2">
    <source>
        <dbReference type="Proteomes" id="UP000197050"/>
    </source>
</evidence>
<evidence type="ECO:0008006" key="3">
    <source>
        <dbReference type="Google" id="ProtNLM"/>
    </source>
</evidence>
<organism evidence="1 2">
    <name type="scientific">Brevundimonas vesicularis</name>
    <name type="common">Pseudomonas vesicularis</name>
    <dbReference type="NCBI Taxonomy" id="41276"/>
    <lineage>
        <taxon>Bacteria</taxon>
        <taxon>Pseudomonadati</taxon>
        <taxon>Pseudomonadota</taxon>
        <taxon>Alphaproteobacteria</taxon>
        <taxon>Caulobacterales</taxon>
        <taxon>Caulobacteraceae</taxon>
        <taxon>Brevundimonas</taxon>
    </lineage>
</organism>
<evidence type="ECO:0000313" key="1">
    <source>
        <dbReference type="EMBL" id="ASE41120.1"/>
    </source>
</evidence>
<dbReference type="AlphaFoldDB" id="A0A1Z3UD59"/>
<dbReference type="Proteomes" id="UP000197050">
    <property type="component" value="Chromosome"/>
</dbReference>
<gene>
    <name evidence="1" type="ORF">CEP68_06160</name>
</gene>